<feature type="compositionally biased region" description="Basic and acidic residues" evidence="1">
    <location>
        <begin position="88"/>
        <end position="97"/>
    </location>
</feature>
<dbReference type="EMBL" id="KK198757">
    <property type="protein sequence ID" value="KCW74858.1"/>
    <property type="molecule type" value="Genomic_DNA"/>
</dbReference>
<protein>
    <submittedName>
        <fullName evidence="2">Uncharacterized protein</fullName>
    </submittedName>
</protein>
<dbReference type="OMA" id="TRPQING"/>
<name>A0A059C8S4_EUCGR</name>
<feature type="region of interest" description="Disordered" evidence="1">
    <location>
        <begin position="327"/>
        <end position="469"/>
    </location>
</feature>
<organism evidence="2">
    <name type="scientific">Eucalyptus grandis</name>
    <name type="common">Flooded gum</name>
    <dbReference type="NCBI Taxonomy" id="71139"/>
    <lineage>
        <taxon>Eukaryota</taxon>
        <taxon>Viridiplantae</taxon>
        <taxon>Streptophyta</taxon>
        <taxon>Embryophyta</taxon>
        <taxon>Tracheophyta</taxon>
        <taxon>Spermatophyta</taxon>
        <taxon>Magnoliopsida</taxon>
        <taxon>eudicotyledons</taxon>
        <taxon>Gunneridae</taxon>
        <taxon>Pentapetalae</taxon>
        <taxon>rosids</taxon>
        <taxon>malvids</taxon>
        <taxon>Myrtales</taxon>
        <taxon>Myrtaceae</taxon>
        <taxon>Myrtoideae</taxon>
        <taxon>Eucalypteae</taxon>
        <taxon>Eucalyptus</taxon>
    </lineage>
</organism>
<dbReference type="STRING" id="71139.A0A059C8S4"/>
<evidence type="ECO:0000256" key="1">
    <source>
        <dbReference type="SAM" id="MobiDB-lite"/>
    </source>
</evidence>
<sequence>MSKKKAFSGSTMTLKDFHGGSIPSDLPLPSAPGVTARPSDRPGFERQAPWGNPVGRPDVRARPNSSPATRHFDDKSPFLSQTMPIGRNFDEDERKPLDGISAPRRTISDDSIRVSSRVELKPQSATVGRVPSQQGQSQVLQLPSHPHSPYLGVAAEGAPLGISSTSAGGNNRPGVPGSSPNVWAARKEAAGVGESLQSAWSASNAASKLVHVSALEKVSSGRWQSKPTVPYQVDVEVSKFAEEESELITRGVDDGKYKRSNVVAVRENHDAPLARHAERNLNIAEGVHGGRKGLPDHMKVEDLVSSDGKEKNPLIYSESVKLVHTEGKLGQSRVQQPVPSEASERPKLKLFPRTRPLESSEPPSAEPKPVHQRPIDSVHPGTTDELQGIVNPAKHALHGTESGSQVVERPKLTLKPRSQPIEGNGERDRNSVFGGARPRELVLRERGVDDVPVNNRDLGPSSDRLKNDVPRTERASGNVIPTNYSEQSENLVIDQRNGKKFERKDQRIVEKDDAQKRNWRNENRWNGREVERHSQRGGLLLKHGASQWRSHQNQLLRKQVCDSAKQLQLLSLLKHFLVHSRVSRQLQSCLVKRVSLHSRRCPSHGLQVPLLAHRSMVTEISPNLVCAHA</sequence>
<dbReference type="InParanoid" id="A0A059C8S4"/>
<gene>
    <name evidence="2" type="ORF">EUGRSUZ_E03596</name>
</gene>
<dbReference type="GO" id="GO:0003729">
    <property type="term" value="F:mRNA binding"/>
    <property type="evidence" value="ECO:0000318"/>
    <property type="project" value="GO_Central"/>
</dbReference>
<feature type="compositionally biased region" description="Polar residues" evidence="1">
    <location>
        <begin position="123"/>
        <end position="141"/>
    </location>
</feature>
<feature type="region of interest" description="Disordered" evidence="1">
    <location>
        <begin position="1"/>
        <end position="152"/>
    </location>
</feature>
<accession>A0A059C8S4</accession>
<feature type="region of interest" description="Disordered" evidence="1">
    <location>
        <begin position="162"/>
        <end position="181"/>
    </location>
</feature>
<dbReference type="GO" id="GO:0003743">
    <property type="term" value="F:translation initiation factor activity"/>
    <property type="evidence" value="ECO:0000318"/>
    <property type="project" value="GO_Central"/>
</dbReference>
<dbReference type="PANTHER" id="PTHR32091">
    <property type="entry name" value="EUKARYOTIC TRANSLATION INITIATION FACTOR 4B"/>
    <property type="match status" value="1"/>
</dbReference>
<reference evidence="2" key="1">
    <citation type="submission" date="2013-07" db="EMBL/GenBank/DDBJ databases">
        <title>The genome of Eucalyptus grandis.</title>
        <authorList>
            <person name="Schmutz J."/>
            <person name="Hayes R."/>
            <person name="Myburg A."/>
            <person name="Tuskan G."/>
            <person name="Grattapaglia D."/>
            <person name="Rokhsar D.S."/>
        </authorList>
    </citation>
    <scope>NUCLEOTIDE SEQUENCE</scope>
    <source>
        <tissue evidence="2">Leaf extractions</tissue>
    </source>
</reference>
<dbReference type="AlphaFoldDB" id="A0A059C8S4"/>
<dbReference type="InterPro" id="IPR010433">
    <property type="entry name" value="EIF-4B_pln"/>
</dbReference>
<feature type="compositionally biased region" description="Basic and acidic residues" evidence="1">
    <location>
        <begin position="437"/>
        <end position="449"/>
    </location>
</feature>
<dbReference type="FunCoup" id="A0A059C8S4">
    <property type="interactions" value="2146"/>
</dbReference>
<proteinExistence type="predicted"/>
<evidence type="ECO:0000313" key="2">
    <source>
        <dbReference type="EMBL" id="KCW74858.1"/>
    </source>
</evidence>
<dbReference type="Gramene" id="KCW74858">
    <property type="protein sequence ID" value="KCW74858"/>
    <property type="gene ID" value="EUGRSUZ_E03596"/>
</dbReference>
<feature type="compositionally biased region" description="Basic and acidic residues" evidence="1">
    <location>
        <begin position="106"/>
        <end position="120"/>
    </location>
</feature>
<dbReference type="PANTHER" id="PTHR32091:SF4">
    <property type="entry name" value="OS07G0546100 PROTEIN"/>
    <property type="match status" value="1"/>
</dbReference>